<dbReference type="Pfam" id="PF03480">
    <property type="entry name" value="DctP"/>
    <property type="match status" value="1"/>
</dbReference>
<reference evidence="5 7" key="1">
    <citation type="submission" date="2018-02" db="EMBL/GenBank/DDBJ databases">
        <title>Reclassifiation of [Polyangium] brachysporum DSM 7029 as Guopingzhaonella breviflexa gen. nov., sp. nov., a member of the family Comamonadaceae.</title>
        <authorList>
            <person name="Tang B."/>
        </authorList>
    </citation>
    <scope>NUCLEOTIDE SEQUENCE [LARGE SCALE GENOMIC DNA]</scope>
    <source>
        <strain evidence="5 7">DSM 15344</strain>
    </source>
</reference>
<gene>
    <name evidence="5" type="ORF">C1702_10945</name>
    <name evidence="6" type="ORF">EV676_10941</name>
</gene>
<dbReference type="Proteomes" id="UP000239406">
    <property type="component" value="Unassembled WGS sequence"/>
</dbReference>
<dbReference type="InterPro" id="IPR038404">
    <property type="entry name" value="TRAP_DctP_sf"/>
</dbReference>
<dbReference type="PIRSF" id="PIRSF006470">
    <property type="entry name" value="DctB"/>
    <property type="match status" value="1"/>
</dbReference>
<name>A0A2S5T414_9BURK</name>
<evidence type="ECO:0000313" key="7">
    <source>
        <dbReference type="Proteomes" id="UP000239406"/>
    </source>
</evidence>
<dbReference type="Gene3D" id="3.40.190.170">
    <property type="entry name" value="Bacterial extracellular solute-binding protein, family 7"/>
    <property type="match status" value="1"/>
</dbReference>
<keyword evidence="2" id="KW-0813">Transport</keyword>
<dbReference type="NCBIfam" id="NF037995">
    <property type="entry name" value="TRAP_S1"/>
    <property type="match status" value="1"/>
</dbReference>
<feature type="chain" id="PRO_5040677305" evidence="4">
    <location>
        <begin position="26"/>
        <end position="339"/>
    </location>
</feature>
<keyword evidence="7" id="KW-1185">Reference proteome</keyword>
<dbReference type="InterPro" id="IPR004682">
    <property type="entry name" value="TRAP_DctP"/>
</dbReference>
<accession>A0A2S5T414</accession>
<dbReference type="RefSeq" id="WP_104357738.1">
    <property type="nucleotide sequence ID" value="NZ_CALFFA010000041.1"/>
</dbReference>
<dbReference type="InterPro" id="IPR018389">
    <property type="entry name" value="DctP_fam"/>
</dbReference>
<evidence type="ECO:0000256" key="1">
    <source>
        <dbReference type="ARBA" id="ARBA00009023"/>
    </source>
</evidence>
<evidence type="ECO:0000313" key="5">
    <source>
        <dbReference type="EMBL" id="PPE69702.1"/>
    </source>
</evidence>
<organism evidence="5 7">
    <name type="scientific">Caldimonas thermodepolymerans</name>
    <dbReference type="NCBI Taxonomy" id="215580"/>
    <lineage>
        <taxon>Bacteria</taxon>
        <taxon>Pseudomonadati</taxon>
        <taxon>Pseudomonadota</taxon>
        <taxon>Betaproteobacteria</taxon>
        <taxon>Burkholderiales</taxon>
        <taxon>Sphaerotilaceae</taxon>
        <taxon>Caldimonas</taxon>
    </lineage>
</organism>
<dbReference type="CDD" id="cd13679">
    <property type="entry name" value="PBP2_TRAP_YiaO_like"/>
    <property type="match status" value="1"/>
</dbReference>
<comment type="caution">
    <text evidence="5">The sequence shown here is derived from an EMBL/GenBank/DDBJ whole genome shotgun (WGS) entry which is preliminary data.</text>
</comment>
<dbReference type="Proteomes" id="UP000294772">
    <property type="component" value="Unassembled WGS sequence"/>
</dbReference>
<evidence type="ECO:0000256" key="2">
    <source>
        <dbReference type="ARBA" id="ARBA00022448"/>
    </source>
</evidence>
<dbReference type="EMBL" id="SLXF01000009">
    <property type="protein sequence ID" value="TCP04955.1"/>
    <property type="molecule type" value="Genomic_DNA"/>
</dbReference>
<protein>
    <submittedName>
        <fullName evidence="5">ABC transporter substrate-binding protein</fullName>
    </submittedName>
    <submittedName>
        <fullName evidence="6">Tripartite ATP-independent transporter DctP family solute receptor</fullName>
    </submittedName>
</protein>
<keyword evidence="6" id="KW-0675">Receptor</keyword>
<dbReference type="OrthoDB" id="9794826at2"/>
<dbReference type="GO" id="GO:0030288">
    <property type="term" value="C:outer membrane-bounded periplasmic space"/>
    <property type="evidence" value="ECO:0007669"/>
    <property type="project" value="InterPro"/>
</dbReference>
<dbReference type="AlphaFoldDB" id="A0A2S5T414"/>
<evidence type="ECO:0000256" key="3">
    <source>
        <dbReference type="ARBA" id="ARBA00022729"/>
    </source>
</evidence>
<evidence type="ECO:0000256" key="4">
    <source>
        <dbReference type="SAM" id="SignalP"/>
    </source>
</evidence>
<feature type="signal peptide" evidence="4">
    <location>
        <begin position="1"/>
        <end position="25"/>
    </location>
</feature>
<reference evidence="6 8" key="2">
    <citation type="submission" date="2019-03" db="EMBL/GenBank/DDBJ databases">
        <title>Genomic Encyclopedia of Type Strains, Phase IV (KMG-IV): sequencing the most valuable type-strain genomes for metagenomic binning, comparative biology and taxonomic classification.</title>
        <authorList>
            <person name="Goeker M."/>
        </authorList>
    </citation>
    <scope>NUCLEOTIDE SEQUENCE [LARGE SCALE GENOMIC DNA]</scope>
    <source>
        <strain evidence="6 8">DSM 15264</strain>
    </source>
</reference>
<evidence type="ECO:0000313" key="6">
    <source>
        <dbReference type="EMBL" id="TCP04955.1"/>
    </source>
</evidence>
<sequence length="339" mass="37869">MKKLLKTLALGMLLPAFMAASQVHAADIKNRTLRFSHVQPKESHMGYGVEQFAKRVREKSDGKINIRIFHNGTLGGDIQTLSALQGGTIDMTTMPPGLMVGLSAEYGVFDIPFLFQDFREADAVLDGPLGKKMMERLPRGLVGLAYWDHGFRNLSNNKRPIAKLEDIQGLKLRVLQAPLMLDTFKALGANAVPLPFTELFTAMETNAVDGQDNPIVAFETNKFYEVQKHLSSTRHVYNPLIVLVSQASWNKLTPDEQKLLREAAEEVRADQRKVSREMEAKAIEKAKQHGTIYTDITPRERARMAQAVAPVIAQHKQQIGAALVDEFLAEVAKVRQQQQ</sequence>
<proteinExistence type="inferred from homology"/>
<comment type="similarity">
    <text evidence="1">Belongs to the bacterial solute-binding protein 7 family.</text>
</comment>
<dbReference type="GO" id="GO:0055085">
    <property type="term" value="P:transmembrane transport"/>
    <property type="evidence" value="ECO:0007669"/>
    <property type="project" value="InterPro"/>
</dbReference>
<evidence type="ECO:0000313" key="8">
    <source>
        <dbReference type="Proteomes" id="UP000294772"/>
    </source>
</evidence>
<dbReference type="EMBL" id="PSNY01000010">
    <property type="protein sequence ID" value="PPE69702.1"/>
    <property type="molecule type" value="Genomic_DNA"/>
</dbReference>
<dbReference type="PANTHER" id="PTHR33376">
    <property type="match status" value="1"/>
</dbReference>
<dbReference type="PANTHER" id="PTHR33376:SF7">
    <property type="entry name" value="C4-DICARBOXYLATE-BINDING PROTEIN DCTB"/>
    <property type="match status" value="1"/>
</dbReference>
<dbReference type="NCBIfam" id="TIGR00787">
    <property type="entry name" value="dctP"/>
    <property type="match status" value="1"/>
</dbReference>
<keyword evidence="3 4" id="KW-0732">Signal</keyword>